<dbReference type="EMBL" id="JALMLT010000003">
    <property type="protein sequence ID" value="MDT8759426.1"/>
    <property type="molecule type" value="Genomic_DNA"/>
</dbReference>
<evidence type="ECO:0008006" key="2">
    <source>
        <dbReference type="Google" id="ProtNLM"/>
    </source>
</evidence>
<sequence>MSLGIVVSGLITKAIQHAFPDDRSARLLAELRRNGSHIIQVVIYDDRAGMFNVREGSFPYGVIRLLFRQIGGTMVVRSTGGLTLTVVFPAKIRG</sequence>
<gene>
    <name evidence="1" type="ORF">MZO42_12035</name>
</gene>
<name>A0ABU3N577_9SPHN</name>
<dbReference type="InterPro" id="IPR036890">
    <property type="entry name" value="HATPase_C_sf"/>
</dbReference>
<comment type="caution">
    <text evidence="1">The sequence shown here is derived from an EMBL/GenBank/DDBJ whole genome shotgun (WGS) entry which is preliminary data.</text>
</comment>
<organism evidence="1">
    <name type="scientific">Sphingomonas psychrotolerans</name>
    <dbReference type="NCBI Taxonomy" id="1327635"/>
    <lineage>
        <taxon>Bacteria</taxon>
        <taxon>Pseudomonadati</taxon>
        <taxon>Pseudomonadota</taxon>
        <taxon>Alphaproteobacteria</taxon>
        <taxon>Sphingomonadales</taxon>
        <taxon>Sphingomonadaceae</taxon>
        <taxon>Sphingomonas</taxon>
    </lineage>
</organism>
<reference evidence="1" key="1">
    <citation type="submission" date="2022-04" db="EMBL/GenBank/DDBJ databases">
        <title>Tomato heritable bacteria conferring resistance against bacterial wilt.</title>
        <authorList>
            <person name="Yin J."/>
        </authorList>
    </citation>
    <scope>NUCLEOTIDE SEQUENCE</scope>
    <source>
        <strain evidence="1">Cra20</strain>
    </source>
</reference>
<accession>A0ABU3N577</accession>
<proteinExistence type="predicted"/>
<protein>
    <recommendedName>
        <fullName evidence="2">Histidine kinase/HSP90-like ATPase domain-containing protein</fullName>
    </recommendedName>
</protein>
<dbReference type="Gene3D" id="3.30.565.10">
    <property type="entry name" value="Histidine kinase-like ATPase, C-terminal domain"/>
    <property type="match status" value="1"/>
</dbReference>
<evidence type="ECO:0000313" key="1">
    <source>
        <dbReference type="EMBL" id="MDT8759426.1"/>
    </source>
</evidence>